<keyword evidence="7 10" id="KW-1133">Transmembrane helix</keyword>
<dbReference type="GO" id="GO:0006614">
    <property type="term" value="P:SRP-dependent cotranslational protein targeting to membrane"/>
    <property type="evidence" value="ECO:0007669"/>
    <property type="project" value="InterPro"/>
</dbReference>
<comment type="function">
    <text evidence="1">TRAP proteins are part of a complex whose function is to bind calcium to the ER membrane and thereby regulate the retention of ER resident proteins.</text>
</comment>
<accession>A0A915DR33</accession>
<evidence type="ECO:0000256" key="6">
    <source>
        <dbReference type="ARBA" id="ARBA00022824"/>
    </source>
</evidence>
<evidence type="ECO:0000256" key="4">
    <source>
        <dbReference type="ARBA" id="ARBA00022231"/>
    </source>
</evidence>
<feature type="transmembrane region" description="Helical" evidence="10">
    <location>
        <begin position="21"/>
        <end position="45"/>
    </location>
</feature>
<dbReference type="GO" id="GO:0005789">
    <property type="term" value="C:endoplasmic reticulum membrane"/>
    <property type="evidence" value="ECO:0007669"/>
    <property type="project" value="UniProtKB-SubCell"/>
</dbReference>
<sequence length="154" mass="17664">MSKTTKFTKEDELLLKDFSAAVSKTGTLTFYAVSTLVGLTPLYLFYEVHQMEIADSWFIWLAAVIGHQIVVKRGDAIAREMNRQLGDDKKMSKKEKDERILWKRMKWETKKRRISPSSTTIFCSSLYCASSRFSCSLPWGPSLTACSRCMELLD</sequence>
<protein>
    <recommendedName>
        <fullName evidence="4">Translocon-associated protein subunit gamma</fullName>
    </recommendedName>
    <alternativeName>
        <fullName evidence="9">Signal sequence receptor subunit gamma</fullName>
    </alternativeName>
</protein>
<keyword evidence="6" id="KW-0256">Endoplasmic reticulum</keyword>
<comment type="subcellular location">
    <subcellularLocation>
        <location evidence="2">Endoplasmic reticulum membrane</location>
        <topology evidence="2">Multi-pass membrane protein</topology>
    </subcellularLocation>
</comment>
<proteinExistence type="inferred from homology"/>
<reference evidence="12" key="1">
    <citation type="submission" date="2022-11" db="UniProtKB">
        <authorList>
            <consortium name="WormBaseParasite"/>
        </authorList>
    </citation>
    <scope>IDENTIFICATION</scope>
</reference>
<name>A0A915DR33_9BILA</name>
<evidence type="ECO:0000256" key="2">
    <source>
        <dbReference type="ARBA" id="ARBA00004477"/>
    </source>
</evidence>
<organism evidence="11 12">
    <name type="scientific">Ditylenchus dipsaci</name>
    <dbReference type="NCBI Taxonomy" id="166011"/>
    <lineage>
        <taxon>Eukaryota</taxon>
        <taxon>Metazoa</taxon>
        <taxon>Ecdysozoa</taxon>
        <taxon>Nematoda</taxon>
        <taxon>Chromadorea</taxon>
        <taxon>Rhabditida</taxon>
        <taxon>Tylenchina</taxon>
        <taxon>Tylenchomorpha</taxon>
        <taxon>Sphaerularioidea</taxon>
        <taxon>Anguinidae</taxon>
        <taxon>Anguininae</taxon>
        <taxon>Ditylenchus</taxon>
    </lineage>
</organism>
<evidence type="ECO:0000256" key="9">
    <source>
        <dbReference type="ARBA" id="ARBA00030917"/>
    </source>
</evidence>
<dbReference type="AlphaFoldDB" id="A0A915DR33"/>
<comment type="similarity">
    <text evidence="3">Belongs to the TRAP-gamma family.</text>
</comment>
<dbReference type="Proteomes" id="UP000887574">
    <property type="component" value="Unplaced"/>
</dbReference>
<dbReference type="InterPro" id="IPR009779">
    <property type="entry name" value="SSR3"/>
</dbReference>
<evidence type="ECO:0000256" key="10">
    <source>
        <dbReference type="SAM" id="Phobius"/>
    </source>
</evidence>
<evidence type="ECO:0000256" key="3">
    <source>
        <dbReference type="ARBA" id="ARBA00007990"/>
    </source>
</evidence>
<evidence type="ECO:0000313" key="11">
    <source>
        <dbReference type="Proteomes" id="UP000887574"/>
    </source>
</evidence>
<dbReference type="WBParaSite" id="jg22753">
    <property type="protein sequence ID" value="jg22753"/>
    <property type="gene ID" value="jg22753"/>
</dbReference>
<feature type="transmembrane region" description="Helical" evidence="10">
    <location>
        <begin position="57"/>
        <end position="74"/>
    </location>
</feature>
<keyword evidence="8 10" id="KW-0472">Membrane</keyword>
<dbReference type="PANTHER" id="PTHR13399:SF2">
    <property type="entry name" value="TRANSLOCON-ASSOCIATED PROTEIN SUBUNIT GAMMA"/>
    <property type="match status" value="1"/>
</dbReference>
<keyword evidence="5 10" id="KW-0812">Transmembrane</keyword>
<dbReference type="Pfam" id="PF07074">
    <property type="entry name" value="TRAP-gamma"/>
    <property type="match status" value="1"/>
</dbReference>
<evidence type="ECO:0000256" key="5">
    <source>
        <dbReference type="ARBA" id="ARBA00022692"/>
    </source>
</evidence>
<evidence type="ECO:0000256" key="7">
    <source>
        <dbReference type="ARBA" id="ARBA00022989"/>
    </source>
</evidence>
<evidence type="ECO:0000313" key="12">
    <source>
        <dbReference type="WBParaSite" id="jg22753"/>
    </source>
</evidence>
<keyword evidence="11" id="KW-1185">Reference proteome</keyword>
<evidence type="ECO:0000256" key="8">
    <source>
        <dbReference type="ARBA" id="ARBA00023136"/>
    </source>
</evidence>
<evidence type="ECO:0000256" key="1">
    <source>
        <dbReference type="ARBA" id="ARBA00002838"/>
    </source>
</evidence>
<dbReference type="PANTHER" id="PTHR13399">
    <property type="entry name" value="TRANSLOCON-ASSOCIATED PROTEIN TRAP , GAMMA SUBUNIT"/>
    <property type="match status" value="1"/>
</dbReference>